<evidence type="ECO:0000313" key="3">
    <source>
        <dbReference type="Proteomes" id="UP000585474"/>
    </source>
</evidence>
<feature type="compositionally biased region" description="Basic and acidic residues" evidence="1">
    <location>
        <begin position="30"/>
        <end position="51"/>
    </location>
</feature>
<protein>
    <submittedName>
        <fullName evidence="2">Uncharacterized protein</fullName>
    </submittedName>
</protein>
<proteinExistence type="predicted"/>
<evidence type="ECO:0000313" key="2">
    <source>
        <dbReference type="EMBL" id="GFY88823.1"/>
    </source>
</evidence>
<dbReference type="EMBL" id="BJWL01000006">
    <property type="protein sequence ID" value="GFY88823.1"/>
    <property type="molecule type" value="Genomic_DNA"/>
</dbReference>
<accession>A0A7J0EQW6</accession>
<comment type="caution">
    <text evidence="2">The sequence shown here is derived from an EMBL/GenBank/DDBJ whole genome shotgun (WGS) entry which is preliminary data.</text>
</comment>
<dbReference type="Proteomes" id="UP000585474">
    <property type="component" value="Unassembled WGS sequence"/>
</dbReference>
<feature type="compositionally biased region" description="Low complexity" evidence="1">
    <location>
        <begin position="19"/>
        <end position="29"/>
    </location>
</feature>
<gene>
    <name evidence="2" type="ORF">Acr_06g0007630</name>
</gene>
<name>A0A7J0EQW6_9ERIC</name>
<evidence type="ECO:0000256" key="1">
    <source>
        <dbReference type="SAM" id="MobiDB-lite"/>
    </source>
</evidence>
<keyword evidence="3" id="KW-1185">Reference proteome</keyword>
<feature type="region of interest" description="Disordered" evidence="1">
    <location>
        <begin position="19"/>
        <end position="51"/>
    </location>
</feature>
<dbReference type="AlphaFoldDB" id="A0A7J0EQW6"/>
<reference evidence="2 3" key="1">
    <citation type="submission" date="2019-07" db="EMBL/GenBank/DDBJ databases">
        <title>De Novo Assembly of kiwifruit Actinidia rufa.</title>
        <authorList>
            <person name="Sugita-Konishi S."/>
            <person name="Sato K."/>
            <person name="Mori E."/>
            <person name="Abe Y."/>
            <person name="Kisaki G."/>
            <person name="Hamano K."/>
            <person name="Suezawa K."/>
            <person name="Otani M."/>
            <person name="Fukuda T."/>
            <person name="Manabe T."/>
            <person name="Gomi K."/>
            <person name="Tabuchi M."/>
            <person name="Akimitsu K."/>
            <person name="Kataoka I."/>
        </authorList>
    </citation>
    <scope>NUCLEOTIDE SEQUENCE [LARGE SCALE GENOMIC DNA]</scope>
    <source>
        <strain evidence="3">cv. Fuchu</strain>
    </source>
</reference>
<sequence length="84" mass="9341">MVRGLLNWARPELALFGLGSDLSSPLESSKSGDERRGGHPTVECRDGEGGWNRPWDDQLYHVSQVGRLLIMFQALEMPSLFLVG</sequence>
<organism evidence="2 3">
    <name type="scientific">Actinidia rufa</name>
    <dbReference type="NCBI Taxonomy" id="165716"/>
    <lineage>
        <taxon>Eukaryota</taxon>
        <taxon>Viridiplantae</taxon>
        <taxon>Streptophyta</taxon>
        <taxon>Embryophyta</taxon>
        <taxon>Tracheophyta</taxon>
        <taxon>Spermatophyta</taxon>
        <taxon>Magnoliopsida</taxon>
        <taxon>eudicotyledons</taxon>
        <taxon>Gunneridae</taxon>
        <taxon>Pentapetalae</taxon>
        <taxon>asterids</taxon>
        <taxon>Ericales</taxon>
        <taxon>Actinidiaceae</taxon>
        <taxon>Actinidia</taxon>
    </lineage>
</organism>